<proteinExistence type="predicted"/>
<dbReference type="Proteomes" id="UP000036403">
    <property type="component" value="Unassembled WGS sequence"/>
</dbReference>
<evidence type="ECO:0000256" key="1">
    <source>
        <dbReference type="SAM" id="MobiDB-lite"/>
    </source>
</evidence>
<evidence type="ECO:0000313" key="3">
    <source>
        <dbReference type="Proteomes" id="UP000036403"/>
    </source>
</evidence>
<feature type="compositionally biased region" description="Polar residues" evidence="1">
    <location>
        <begin position="86"/>
        <end position="98"/>
    </location>
</feature>
<comment type="caution">
    <text evidence="2">The sequence shown here is derived from an EMBL/GenBank/DDBJ whole genome shotgun (WGS) entry which is preliminary data.</text>
</comment>
<keyword evidence="3" id="KW-1185">Reference proteome</keyword>
<feature type="compositionally biased region" description="Polar residues" evidence="1">
    <location>
        <begin position="23"/>
        <end position="36"/>
    </location>
</feature>
<protein>
    <submittedName>
        <fullName evidence="2">Gpi-anchored cell wall beta--endoglucanase</fullName>
    </submittedName>
</protein>
<gene>
    <name evidence="2" type="ORF">RF55_17056</name>
</gene>
<feature type="region of interest" description="Disordered" evidence="1">
    <location>
        <begin position="69"/>
        <end position="111"/>
    </location>
</feature>
<dbReference type="PaxDb" id="67767-A0A0J7K3R9"/>
<sequence length="111" mass="12067">MTASSTSFTPTAQEEQMADEPVASSSHSATDTQRIKQQVEAPLTVFPRPGVGYHPLCILNYQKSYEKAIEKDKDAGTPAGHHRTSDSSTGSTDKQNGQGILDTIREEVFAR</sequence>
<accession>A0A0J7K3R9</accession>
<organism evidence="2 3">
    <name type="scientific">Lasius niger</name>
    <name type="common">Black garden ant</name>
    <dbReference type="NCBI Taxonomy" id="67767"/>
    <lineage>
        <taxon>Eukaryota</taxon>
        <taxon>Metazoa</taxon>
        <taxon>Ecdysozoa</taxon>
        <taxon>Arthropoda</taxon>
        <taxon>Hexapoda</taxon>
        <taxon>Insecta</taxon>
        <taxon>Pterygota</taxon>
        <taxon>Neoptera</taxon>
        <taxon>Endopterygota</taxon>
        <taxon>Hymenoptera</taxon>
        <taxon>Apocrita</taxon>
        <taxon>Aculeata</taxon>
        <taxon>Formicoidea</taxon>
        <taxon>Formicidae</taxon>
        <taxon>Formicinae</taxon>
        <taxon>Lasius</taxon>
        <taxon>Lasius</taxon>
    </lineage>
</organism>
<feature type="region of interest" description="Disordered" evidence="1">
    <location>
        <begin position="1"/>
        <end position="36"/>
    </location>
</feature>
<dbReference type="EMBL" id="LBMM01015398">
    <property type="protein sequence ID" value="KMQ84826.1"/>
    <property type="molecule type" value="Genomic_DNA"/>
</dbReference>
<feature type="compositionally biased region" description="Polar residues" evidence="1">
    <location>
        <begin position="1"/>
        <end position="14"/>
    </location>
</feature>
<dbReference type="AlphaFoldDB" id="A0A0J7K3R9"/>
<reference evidence="2 3" key="1">
    <citation type="submission" date="2015-04" db="EMBL/GenBank/DDBJ databases">
        <title>Lasius niger genome sequencing.</title>
        <authorList>
            <person name="Konorov E.A."/>
            <person name="Nikitin M.A."/>
            <person name="Kirill M.V."/>
            <person name="Chang P."/>
        </authorList>
    </citation>
    <scope>NUCLEOTIDE SEQUENCE [LARGE SCALE GENOMIC DNA]</scope>
    <source>
        <tissue evidence="2">Whole</tissue>
    </source>
</reference>
<evidence type="ECO:0000313" key="2">
    <source>
        <dbReference type="EMBL" id="KMQ84826.1"/>
    </source>
</evidence>
<name>A0A0J7K3R9_LASNI</name>